<sequence length="211" mass="24657">DERWTSRLDFDWRLTEFDAVVSERIQPFKQPVRDLLIDLYCPKQLRDLVRQNPLNENCLIRPYLGRRKNQTGPPSQFPEIELCDFPLHVDQMEHLGLHTHEYARIMADTLAYLHWELGVDASGLEFVLAPGRPQEEDNIISSDSLGEHAVWILDFDAFNGFRRLDNKAVPLAVAAFLSNERYFPRPGPDPKDEALWNTFKQRYLETSDYII</sequence>
<comment type="caution">
    <text evidence="2">The sequence shown here is derived from an EMBL/GenBank/DDBJ whole genome shotgun (WGS) entry which is preliminary data.</text>
</comment>
<feature type="non-terminal residue" evidence="2">
    <location>
        <position position="1"/>
    </location>
</feature>
<accession>A0A9P4M4B9</accession>
<dbReference type="Proteomes" id="UP000799772">
    <property type="component" value="Unassembled WGS sequence"/>
</dbReference>
<feature type="domain" description="DUF3669" evidence="1">
    <location>
        <begin position="150"/>
        <end position="210"/>
    </location>
</feature>
<name>A0A9P4M4B9_9PEZI</name>
<dbReference type="OrthoDB" id="2993351at2759"/>
<feature type="non-terminal residue" evidence="2">
    <location>
        <position position="211"/>
    </location>
</feature>
<dbReference type="AlphaFoldDB" id="A0A9P4M4B9"/>
<organism evidence="2 3">
    <name type="scientific">Rhizodiscina lignyota</name>
    <dbReference type="NCBI Taxonomy" id="1504668"/>
    <lineage>
        <taxon>Eukaryota</taxon>
        <taxon>Fungi</taxon>
        <taxon>Dikarya</taxon>
        <taxon>Ascomycota</taxon>
        <taxon>Pezizomycotina</taxon>
        <taxon>Dothideomycetes</taxon>
        <taxon>Pleosporomycetidae</taxon>
        <taxon>Aulographales</taxon>
        <taxon>Rhizodiscinaceae</taxon>
        <taxon>Rhizodiscina</taxon>
    </lineage>
</organism>
<reference evidence="2" key="1">
    <citation type="journal article" date="2020" name="Stud. Mycol.">
        <title>101 Dothideomycetes genomes: a test case for predicting lifestyles and emergence of pathogens.</title>
        <authorList>
            <person name="Haridas S."/>
            <person name="Albert R."/>
            <person name="Binder M."/>
            <person name="Bloem J."/>
            <person name="Labutti K."/>
            <person name="Salamov A."/>
            <person name="Andreopoulos B."/>
            <person name="Baker S."/>
            <person name="Barry K."/>
            <person name="Bills G."/>
            <person name="Bluhm B."/>
            <person name="Cannon C."/>
            <person name="Castanera R."/>
            <person name="Culley D."/>
            <person name="Daum C."/>
            <person name="Ezra D."/>
            <person name="Gonzalez J."/>
            <person name="Henrissat B."/>
            <person name="Kuo A."/>
            <person name="Liang C."/>
            <person name="Lipzen A."/>
            <person name="Lutzoni F."/>
            <person name="Magnuson J."/>
            <person name="Mondo S."/>
            <person name="Nolan M."/>
            <person name="Ohm R."/>
            <person name="Pangilinan J."/>
            <person name="Park H.-J."/>
            <person name="Ramirez L."/>
            <person name="Alfaro M."/>
            <person name="Sun H."/>
            <person name="Tritt A."/>
            <person name="Yoshinaga Y."/>
            <person name="Zwiers L.-H."/>
            <person name="Turgeon B."/>
            <person name="Goodwin S."/>
            <person name="Spatafora J."/>
            <person name="Crous P."/>
            <person name="Grigoriev I."/>
        </authorList>
    </citation>
    <scope>NUCLEOTIDE SEQUENCE</scope>
    <source>
        <strain evidence="2">CBS 133067</strain>
    </source>
</reference>
<keyword evidence="3" id="KW-1185">Reference proteome</keyword>
<dbReference type="PANTHER" id="PTHR40780">
    <property type="entry name" value="DUF3669 DOMAIN-CONTAINING PROTEIN"/>
    <property type="match status" value="1"/>
</dbReference>
<protein>
    <recommendedName>
        <fullName evidence="1">DUF3669 domain-containing protein</fullName>
    </recommendedName>
</protein>
<gene>
    <name evidence="2" type="ORF">NA57DRAFT_22652</name>
</gene>
<evidence type="ECO:0000313" key="2">
    <source>
        <dbReference type="EMBL" id="KAF2094137.1"/>
    </source>
</evidence>
<dbReference type="EMBL" id="ML978135">
    <property type="protein sequence ID" value="KAF2094137.1"/>
    <property type="molecule type" value="Genomic_DNA"/>
</dbReference>
<evidence type="ECO:0000259" key="1">
    <source>
        <dbReference type="Pfam" id="PF12417"/>
    </source>
</evidence>
<dbReference type="InterPro" id="IPR022137">
    <property type="entry name" value="Znf_prot_DUF3669"/>
</dbReference>
<evidence type="ECO:0000313" key="3">
    <source>
        <dbReference type="Proteomes" id="UP000799772"/>
    </source>
</evidence>
<dbReference type="PANTHER" id="PTHR40780:SF3">
    <property type="entry name" value="DUF3669 DOMAIN-CONTAINING PROTEIN"/>
    <property type="match status" value="1"/>
</dbReference>
<dbReference type="Pfam" id="PF12417">
    <property type="entry name" value="DUF3669"/>
    <property type="match status" value="1"/>
</dbReference>
<proteinExistence type="predicted"/>